<dbReference type="InterPro" id="IPR012808">
    <property type="entry name" value="CHP02453"/>
</dbReference>
<feature type="compositionally biased region" description="Low complexity" evidence="1">
    <location>
        <begin position="69"/>
        <end position="83"/>
    </location>
</feature>
<name>A0A9P8RSI4_9PEZI</name>
<evidence type="ECO:0000256" key="1">
    <source>
        <dbReference type="SAM" id="MobiDB-lite"/>
    </source>
</evidence>
<evidence type="ECO:0000313" key="3">
    <source>
        <dbReference type="Proteomes" id="UP000750711"/>
    </source>
</evidence>
<feature type="compositionally biased region" description="Basic residues" evidence="1">
    <location>
        <begin position="1"/>
        <end position="13"/>
    </location>
</feature>
<dbReference type="PANTHER" id="PTHR36452">
    <property type="entry name" value="CHROMOSOME 12, WHOLE GENOME SHOTGUN SEQUENCE"/>
    <property type="match status" value="1"/>
</dbReference>
<proteinExistence type="predicted"/>
<dbReference type="Proteomes" id="UP000750711">
    <property type="component" value="Unassembled WGS sequence"/>
</dbReference>
<dbReference type="Pfam" id="PF09365">
    <property type="entry name" value="DUF2461"/>
    <property type="match status" value="1"/>
</dbReference>
<feature type="region of interest" description="Disordered" evidence="1">
    <location>
        <begin position="1"/>
        <end position="130"/>
    </location>
</feature>
<protein>
    <submittedName>
        <fullName evidence="2">Uncharacterized protein</fullName>
    </submittedName>
</protein>
<dbReference type="PANTHER" id="PTHR36452:SF1">
    <property type="entry name" value="DUF2461 DOMAIN-CONTAINING PROTEIN"/>
    <property type="match status" value="1"/>
</dbReference>
<gene>
    <name evidence="2" type="ORF">GP486_001639</name>
</gene>
<evidence type="ECO:0000313" key="2">
    <source>
        <dbReference type="EMBL" id="KAH0564976.1"/>
    </source>
</evidence>
<reference evidence="2" key="1">
    <citation type="submission" date="2021-03" db="EMBL/GenBank/DDBJ databases">
        <title>Comparative genomics and phylogenomic investigation of the class Geoglossomycetes provide insights into ecological specialization and systematics.</title>
        <authorList>
            <person name="Melie T."/>
            <person name="Pirro S."/>
            <person name="Miller A.N."/>
            <person name="Quandt A."/>
        </authorList>
    </citation>
    <scope>NUCLEOTIDE SEQUENCE</scope>
    <source>
        <strain evidence="2">CAQ_001_2017</strain>
    </source>
</reference>
<accession>A0A9P8RSI4</accession>
<organism evidence="2 3">
    <name type="scientific">Trichoglossum hirsutum</name>
    <dbReference type="NCBI Taxonomy" id="265104"/>
    <lineage>
        <taxon>Eukaryota</taxon>
        <taxon>Fungi</taxon>
        <taxon>Dikarya</taxon>
        <taxon>Ascomycota</taxon>
        <taxon>Pezizomycotina</taxon>
        <taxon>Geoglossomycetes</taxon>
        <taxon>Geoglossales</taxon>
        <taxon>Geoglossaceae</taxon>
        <taxon>Trichoglossum</taxon>
    </lineage>
</organism>
<keyword evidence="3" id="KW-1185">Reference proteome</keyword>
<dbReference type="EMBL" id="JAGHQM010000153">
    <property type="protein sequence ID" value="KAH0564976.1"/>
    <property type="molecule type" value="Genomic_DNA"/>
</dbReference>
<comment type="caution">
    <text evidence="2">The sequence shown here is derived from an EMBL/GenBank/DDBJ whole genome shotgun (WGS) entry which is preliminary data.</text>
</comment>
<sequence length="252" mass="28650">MARRSAKISRKRSPSTVVATRQSKRLKAEAVSARTKARSQVQVKQTPKKSKHFGLQATRHSNRNEDYAELSGSEQGSEYLSESSYEDDGAAAISTPAEPKGERRDSGEEDTMLNIRPGTTKRRSTLETKLPTGRELLKEGVRAGLGPGKEVRIKLPKAREAGDIPYQDDKIHPNTLLFLRDLRSNNDRDWLKLHDKDYRNAQRDFETYVERLTEKVIEKDDTIPELPMKDLVPPNLHLFATKCKLCLRKFHA</sequence>
<dbReference type="AlphaFoldDB" id="A0A9P8RSI4"/>